<sequence>MRKPVVLLLGGPNSGKTHYAGQLYGRLQRKPGMLKLNSNQTTPPNLSALGEVLGQLENGNSAEHTPSETWSEITLNLVDDQGQELQLNWPDYGGEQLKEVFKNREVPENWRNKLLNADGWFVLIRLSSETVYSDAIDKLKTGVGVAKSSSCQRAVNWDANAYWIETFQILKHVAGLDSISSLTTPRLAILLSCYDELTTTDQPPLEVLKAKLPLFESYLSSTWHESAISIWGLSSLGKSLGSSTNDDDFIDEGPEYHGWVCTPDGKSNDGDLTKPLAWLLKNYDD</sequence>
<name>A0A4R1K1A7_9GAMM</name>
<reference evidence="2 3" key="1">
    <citation type="submission" date="2019-03" db="EMBL/GenBank/DDBJ databases">
        <title>Genomic Encyclopedia of Type Strains, Phase IV (KMG-IV): sequencing the most valuable type-strain genomes for metagenomic binning, comparative biology and taxonomic classification.</title>
        <authorList>
            <person name="Goeker M."/>
        </authorList>
    </citation>
    <scope>NUCLEOTIDE SEQUENCE [LARGE SCALE GENOMIC DNA]</scope>
    <source>
        <strain evidence="2 3">DSM 18577</strain>
    </source>
</reference>
<evidence type="ECO:0000259" key="1">
    <source>
        <dbReference type="Pfam" id="PF19975"/>
    </source>
</evidence>
<dbReference type="InterPro" id="IPR045530">
    <property type="entry name" value="DO-GTPase1"/>
</dbReference>
<dbReference type="Pfam" id="PF19975">
    <property type="entry name" value="DO-GTPase1"/>
    <property type="match status" value="1"/>
</dbReference>
<evidence type="ECO:0000313" key="2">
    <source>
        <dbReference type="EMBL" id="TCK57754.1"/>
    </source>
</evidence>
<feature type="domain" description="Double-GTPase 1" evidence="1">
    <location>
        <begin position="7"/>
        <end position="279"/>
    </location>
</feature>
<evidence type="ECO:0000313" key="3">
    <source>
        <dbReference type="Proteomes" id="UP000295565"/>
    </source>
</evidence>
<accession>A0A4R1K1A7</accession>
<dbReference type="OrthoDB" id="9758793at2"/>
<organism evidence="2 3">
    <name type="scientific">Celerinatantimonas diazotrophica</name>
    <dbReference type="NCBI Taxonomy" id="412034"/>
    <lineage>
        <taxon>Bacteria</taxon>
        <taxon>Pseudomonadati</taxon>
        <taxon>Pseudomonadota</taxon>
        <taxon>Gammaproteobacteria</taxon>
        <taxon>Celerinatantimonadaceae</taxon>
        <taxon>Celerinatantimonas</taxon>
    </lineage>
</organism>
<proteinExistence type="predicted"/>
<dbReference type="AlphaFoldDB" id="A0A4R1K1A7"/>
<gene>
    <name evidence="2" type="ORF">EV690_1448</name>
</gene>
<protein>
    <recommendedName>
        <fullName evidence="1">Double-GTPase 1 domain-containing protein</fullName>
    </recommendedName>
</protein>
<comment type="caution">
    <text evidence="2">The sequence shown here is derived from an EMBL/GenBank/DDBJ whole genome shotgun (WGS) entry which is preliminary data.</text>
</comment>
<keyword evidence="3" id="KW-1185">Reference proteome</keyword>
<dbReference type="EMBL" id="SMGD01000012">
    <property type="protein sequence ID" value="TCK57754.1"/>
    <property type="molecule type" value="Genomic_DNA"/>
</dbReference>
<dbReference type="Proteomes" id="UP000295565">
    <property type="component" value="Unassembled WGS sequence"/>
</dbReference>
<dbReference type="RefSeq" id="WP_131912301.1">
    <property type="nucleotide sequence ID" value="NZ_OU594967.1"/>
</dbReference>